<keyword evidence="1" id="KW-0695">RNA-directed DNA polymerase</keyword>
<protein>
    <submittedName>
        <fullName evidence="1">Putative reverse transcriptase domain, ribonuclease H-like domain, aspartic peptidase domain protein</fullName>
    </submittedName>
</protein>
<keyword evidence="1" id="KW-0808">Transferase</keyword>
<comment type="caution">
    <text evidence="1">The sequence shown here is derived from an EMBL/GenBank/DDBJ whole genome shotgun (WGS) entry which is preliminary data.</text>
</comment>
<proteinExistence type="predicted"/>
<dbReference type="EMBL" id="BKCJ010002079">
    <property type="protein sequence ID" value="GEU46094.1"/>
    <property type="molecule type" value="Genomic_DNA"/>
</dbReference>
<sequence length="125" mass="14402">MVASVESPVYWAEVGDAQVTGPEIIYETTEKIIQIKSRIQAACDRHKSYTNVRRKPLEFQVGDKVMFKVSPWKGVIHFDKRGKLNPRNYGQRVKRLKQSRIPIIKVSLDVLIVKEVEVVRLDVVL</sequence>
<gene>
    <name evidence="1" type="ORF">Tci_018072</name>
</gene>
<dbReference type="AlphaFoldDB" id="A0A6L2KDZ9"/>
<evidence type="ECO:0000313" key="1">
    <source>
        <dbReference type="EMBL" id="GEU46094.1"/>
    </source>
</evidence>
<dbReference type="GO" id="GO:0003964">
    <property type="term" value="F:RNA-directed DNA polymerase activity"/>
    <property type="evidence" value="ECO:0007669"/>
    <property type="project" value="UniProtKB-KW"/>
</dbReference>
<organism evidence="1">
    <name type="scientific">Tanacetum cinerariifolium</name>
    <name type="common">Dalmatian daisy</name>
    <name type="synonym">Chrysanthemum cinerariifolium</name>
    <dbReference type="NCBI Taxonomy" id="118510"/>
    <lineage>
        <taxon>Eukaryota</taxon>
        <taxon>Viridiplantae</taxon>
        <taxon>Streptophyta</taxon>
        <taxon>Embryophyta</taxon>
        <taxon>Tracheophyta</taxon>
        <taxon>Spermatophyta</taxon>
        <taxon>Magnoliopsida</taxon>
        <taxon>eudicotyledons</taxon>
        <taxon>Gunneridae</taxon>
        <taxon>Pentapetalae</taxon>
        <taxon>asterids</taxon>
        <taxon>campanulids</taxon>
        <taxon>Asterales</taxon>
        <taxon>Asteraceae</taxon>
        <taxon>Asteroideae</taxon>
        <taxon>Anthemideae</taxon>
        <taxon>Anthemidinae</taxon>
        <taxon>Tanacetum</taxon>
    </lineage>
</organism>
<reference evidence="1" key="1">
    <citation type="journal article" date="2019" name="Sci. Rep.">
        <title>Draft genome of Tanacetum cinerariifolium, the natural source of mosquito coil.</title>
        <authorList>
            <person name="Yamashiro T."/>
            <person name="Shiraishi A."/>
            <person name="Satake H."/>
            <person name="Nakayama K."/>
        </authorList>
    </citation>
    <scope>NUCLEOTIDE SEQUENCE</scope>
</reference>
<name>A0A6L2KDZ9_TANCI</name>
<keyword evidence="1" id="KW-0548">Nucleotidyltransferase</keyword>
<accession>A0A6L2KDZ9</accession>